<organism evidence="1 2">
    <name type="scientific">Minwuia thermotolerans</name>
    <dbReference type="NCBI Taxonomy" id="2056226"/>
    <lineage>
        <taxon>Bacteria</taxon>
        <taxon>Pseudomonadati</taxon>
        <taxon>Pseudomonadota</taxon>
        <taxon>Alphaproteobacteria</taxon>
        <taxon>Minwuiales</taxon>
        <taxon>Minwuiaceae</taxon>
        <taxon>Minwuia</taxon>
    </lineage>
</organism>
<dbReference type="PANTHER" id="PTHR43431:SF7">
    <property type="entry name" value="OXIDOREDUCTASE, SHORT CHAIN DEHYDROGENASE_REDUCTASE FAMILY (AFU_ORTHOLOGUE AFUA_5G14000)"/>
    <property type="match status" value="1"/>
</dbReference>
<dbReference type="PANTHER" id="PTHR43431">
    <property type="entry name" value="OXIDOREDUCTASE, SHORT CHAIN DEHYDROGENASE/REDUCTASE FAMILY (AFU_ORTHOLOGUE AFUA_5G14000)"/>
    <property type="match status" value="1"/>
</dbReference>
<dbReference type="SUPFAM" id="SSF51735">
    <property type="entry name" value="NAD(P)-binding Rossmann-fold domains"/>
    <property type="match status" value="1"/>
</dbReference>
<dbReference type="AlphaFoldDB" id="A0A2M9G7E9"/>
<protein>
    <submittedName>
        <fullName evidence="1">Glucose 1-dehydrogenase</fullName>
    </submittedName>
</protein>
<dbReference type="PRINTS" id="PR00081">
    <property type="entry name" value="GDHRDH"/>
</dbReference>
<dbReference type="Pfam" id="PF00106">
    <property type="entry name" value="adh_short"/>
    <property type="match status" value="1"/>
</dbReference>
<dbReference type="EMBL" id="PHIG01000004">
    <property type="protein sequence ID" value="PJK31623.1"/>
    <property type="molecule type" value="Genomic_DNA"/>
</dbReference>
<comment type="caution">
    <text evidence="1">The sequence shown here is derived from an EMBL/GenBank/DDBJ whole genome shotgun (WGS) entry which is preliminary data.</text>
</comment>
<dbReference type="Proteomes" id="UP000229498">
    <property type="component" value="Unassembled WGS sequence"/>
</dbReference>
<evidence type="ECO:0000313" key="1">
    <source>
        <dbReference type="EMBL" id="PJK31623.1"/>
    </source>
</evidence>
<evidence type="ECO:0000313" key="2">
    <source>
        <dbReference type="Proteomes" id="UP000229498"/>
    </source>
</evidence>
<dbReference type="InterPro" id="IPR002347">
    <property type="entry name" value="SDR_fam"/>
</dbReference>
<dbReference type="Gene3D" id="3.40.50.720">
    <property type="entry name" value="NAD(P)-binding Rossmann-like Domain"/>
    <property type="match status" value="1"/>
</dbReference>
<accession>A0A2M9G7E9</accession>
<name>A0A2M9G7E9_9PROT</name>
<dbReference type="OrthoDB" id="5513072at2"/>
<gene>
    <name evidence="1" type="ORF">CVT23_00800</name>
</gene>
<dbReference type="RefSeq" id="WP_109794448.1">
    <property type="nucleotide sequence ID" value="NZ_PHIG01000004.1"/>
</dbReference>
<proteinExistence type="predicted"/>
<reference evidence="1 2" key="1">
    <citation type="submission" date="2017-11" db="EMBL/GenBank/DDBJ databases">
        <title>Draft genome sequence of Rhizobiales bacterium SY3-13.</title>
        <authorList>
            <person name="Sun C."/>
        </authorList>
    </citation>
    <scope>NUCLEOTIDE SEQUENCE [LARGE SCALE GENOMIC DNA]</scope>
    <source>
        <strain evidence="1 2">SY3-13</strain>
    </source>
</reference>
<keyword evidence="2" id="KW-1185">Reference proteome</keyword>
<sequence length="246" mass="26054">MSIEDKSVAVVLGVGASRGVGAAVARRFAGEGFHVVLAGRTEGGLDAIRDEIRDAGVTAESFVTDATNAGDVERLMAHADSLGGGLRVAVYNVGNNRRGTLDDLDMAVFEKAWRENAFGGALFAKAAAWHMRARGQGTMIFTGATASLRARPPFLPFASAKAALRAVAQAAARELGPDGIHVSHVVVDGGIAGDKLFRAFPDRAKRAGEDGLLDPDAIADAYWALHVQHRSAWTFELDLRPYGESW</sequence>
<dbReference type="InterPro" id="IPR036291">
    <property type="entry name" value="NAD(P)-bd_dom_sf"/>
</dbReference>